<dbReference type="EMBL" id="CP104562">
    <property type="protein sequence ID" value="UXH80554.1"/>
    <property type="molecule type" value="Genomic_DNA"/>
</dbReference>
<evidence type="ECO:0000256" key="1">
    <source>
        <dbReference type="SAM" id="MobiDB-lite"/>
    </source>
</evidence>
<protein>
    <submittedName>
        <fullName evidence="3">Pyridoxamine 5'-phosphate oxidase family protein</fullName>
    </submittedName>
</protein>
<evidence type="ECO:0000313" key="3">
    <source>
        <dbReference type="EMBL" id="UXH80554.1"/>
    </source>
</evidence>
<dbReference type="SUPFAM" id="SSF50475">
    <property type="entry name" value="FMN-binding split barrel"/>
    <property type="match status" value="1"/>
</dbReference>
<organism evidence="3 4">
    <name type="scientific">Roseateles amylovorans</name>
    <dbReference type="NCBI Taxonomy" id="2978473"/>
    <lineage>
        <taxon>Bacteria</taxon>
        <taxon>Pseudomonadati</taxon>
        <taxon>Pseudomonadota</taxon>
        <taxon>Betaproteobacteria</taxon>
        <taxon>Burkholderiales</taxon>
        <taxon>Sphaerotilaceae</taxon>
        <taxon>Roseateles</taxon>
    </lineage>
</organism>
<dbReference type="InterPro" id="IPR038725">
    <property type="entry name" value="YdaG_split_barrel_FMN-bd"/>
</dbReference>
<dbReference type="PANTHER" id="PTHR34818">
    <property type="entry name" value="PROTEIN BLI-3"/>
    <property type="match status" value="1"/>
</dbReference>
<name>A0ABY6B6K4_9BURK</name>
<evidence type="ECO:0000259" key="2">
    <source>
        <dbReference type="Pfam" id="PF16242"/>
    </source>
</evidence>
<gene>
    <name evidence="3" type="ORF">N4261_12050</name>
</gene>
<accession>A0ABY6B6K4</accession>
<dbReference type="PANTHER" id="PTHR34818:SF1">
    <property type="entry name" value="PROTEIN BLI-3"/>
    <property type="match status" value="1"/>
</dbReference>
<dbReference type="RefSeq" id="WP_261760371.1">
    <property type="nucleotide sequence ID" value="NZ_CP104562.2"/>
</dbReference>
<dbReference type="Pfam" id="PF16242">
    <property type="entry name" value="Pyrid_ox_like"/>
    <property type="match status" value="1"/>
</dbReference>
<dbReference type="Proteomes" id="UP001064933">
    <property type="component" value="Chromosome"/>
</dbReference>
<dbReference type="Gene3D" id="2.30.110.10">
    <property type="entry name" value="Electron Transport, Fmn-binding Protein, Chain A"/>
    <property type="match status" value="1"/>
</dbReference>
<dbReference type="InterPro" id="IPR012349">
    <property type="entry name" value="Split_barrel_FMN-bd"/>
</dbReference>
<sequence length="171" mass="18740">MSELAQNRPSATGTDPLTPTHPQAEQPAISGGSRLSQLVAGQRIAMLATVLADGSIDSKPMTLLELDADGALWFFCEHHPDDDAAHERYRRVNLSFSDEVRSVYVSIAGRGELLHDKARLRELWTQQARPFFPEGPESERLAALKVTPDRSEYWESSNSLLVRGAALSVGG</sequence>
<feature type="domain" description="General stress protein FMN-binding split barrel" evidence="2">
    <location>
        <begin position="34"/>
        <end position="162"/>
    </location>
</feature>
<proteinExistence type="predicted"/>
<feature type="compositionally biased region" description="Polar residues" evidence="1">
    <location>
        <begin position="1"/>
        <end position="23"/>
    </location>
</feature>
<keyword evidence="4" id="KW-1185">Reference proteome</keyword>
<dbReference type="InterPro" id="IPR052917">
    <property type="entry name" value="Stress-Dev_Protein"/>
</dbReference>
<reference evidence="3" key="1">
    <citation type="submission" date="2022-10" db="EMBL/GenBank/DDBJ databases">
        <title>Characterization and whole genome sequencing of a new Roseateles species, isolated from fresh water.</title>
        <authorList>
            <person name="Guliayeva D.Y."/>
            <person name="Akhremchuk A.E."/>
            <person name="Sikolenko M.A."/>
            <person name="Valentovich L.N."/>
            <person name="Sidarenka A.V."/>
        </authorList>
    </citation>
    <scope>NUCLEOTIDE SEQUENCE</scope>
    <source>
        <strain evidence="3">BIM B-1768</strain>
    </source>
</reference>
<evidence type="ECO:0000313" key="4">
    <source>
        <dbReference type="Proteomes" id="UP001064933"/>
    </source>
</evidence>
<feature type="region of interest" description="Disordered" evidence="1">
    <location>
        <begin position="1"/>
        <end position="31"/>
    </location>
</feature>